<dbReference type="Gene3D" id="3.40.470.10">
    <property type="entry name" value="Uracil-DNA glycosylase-like domain"/>
    <property type="match status" value="1"/>
</dbReference>
<evidence type="ECO:0000256" key="8">
    <source>
        <dbReference type="ARBA" id="ARBA00023204"/>
    </source>
</evidence>
<evidence type="ECO:0000256" key="10">
    <source>
        <dbReference type="PROSITE-ProRule" id="PRU10072"/>
    </source>
</evidence>
<keyword evidence="14" id="KW-1185">Reference proteome</keyword>
<dbReference type="InterPro" id="IPR018085">
    <property type="entry name" value="Ura-DNA_Glyclase_AS"/>
</dbReference>
<comment type="caution">
    <text evidence="13">The sequence shown here is derived from an EMBL/GenBank/DDBJ whole genome shotgun (WGS) entry which is preliminary data.</text>
</comment>
<dbReference type="PANTHER" id="PTHR11264">
    <property type="entry name" value="URACIL-DNA GLYCOSYLASE"/>
    <property type="match status" value="1"/>
</dbReference>
<dbReference type="PANTHER" id="PTHR11264:SF0">
    <property type="entry name" value="URACIL-DNA GLYCOSYLASE"/>
    <property type="match status" value="1"/>
</dbReference>
<name>A0AAE3H6V9_9BACT</name>
<dbReference type="AlphaFoldDB" id="A0AAE3H6V9"/>
<dbReference type="NCBIfam" id="TIGR00628">
    <property type="entry name" value="ung"/>
    <property type="match status" value="1"/>
</dbReference>
<keyword evidence="9" id="KW-0963">Cytoplasm</keyword>
<dbReference type="InterPro" id="IPR002043">
    <property type="entry name" value="UDG_fam1"/>
</dbReference>
<protein>
    <recommendedName>
        <fullName evidence="5 9">Uracil-DNA glycosylase</fullName>
        <shortName evidence="9">UDG</shortName>
        <ecNumber evidence="4 9">3.2.2.27</ecNumber>
    </recommendedName>
</protein>
<dbReference type="PROSITE" id="PS00130">
    <property type="entry name" value="U_DNA_GLYCOSYLASE"/>
    <property type="match status" value="1"/>
</dbReference>
<dbReference type="GO" id="GO:0004844">
    <property type="term" value="F:uracil DNA N-glycosylase activity"/>
    <property type="evidence" value="ECO:0007669"/>
    <property type="project" value="UniProtKB-UniRule"/>
</dbReference>
<comment type="subcellular location">
    <subcellularLocation>
        <location evidence="9">Cytoplasm</location>
    </subcellularLocation>
</comment>
<sequence>MNIKLEESWKVQLNDEFEKIYFQNLINFIKKEYTSTICYPPGRLIFNAFDKCPFDKTKVVILGQDPYHGPNQANGLCFSVSDGVSFPPSLVNIFKEIKNDLGIEIPRTGNLERWATQGVLLLNATLTVRDNQAGSHQKQGWETFTDAVISKLNQEKENLVFLLWGAFAQNKGKFIDTRKNLVLKSKHPSPLSANQGGWFDQHHFSQTNSFLESKGLESIKW</sequence>
<organism evidence="13 14">
    <name type="scientific">Lacihabitans soyangensis</name>
    <dbReference type="NCBI Taxonomy" id="869394"/>
    <lineage>
        <taxon>Bacteria</taxon>
        <taxon>Pseudomonadati</taxon>
        <taxon>Bacteroidota</taxon>
        <taxon>Cytophagia</taxon>
        <taxon>Cytophagales</taxon>
        <taxon>Leadbetterellaceae</taxon>
        <taxon>Lacihabitans</taxon>
    </lineage>
</organism>
<keyword evidence="13" id="KW-0326">Glycosidase</keyword>
<evidence type="ECO:0000256" key="1">
    <source>
        <dbReference type="ARBA" id="ARBA00001400"/>
    </source>
</evidence>
<dbReference type="NCBIfam" id="NF003591">
    <property type="entry name" value="PRK05254.1-4"/>
    <property type="match status" value="1"/>
</dbReference>
<evidence type="ECO:0000313" key="14">
    <source>
        <dbReference type="Proteomes" id="UP001204144"/>
    </source>
</evidence>
<dbReference type="RefSeq" id="WP_255038778.1">
    <property type="nucleotide sequence ID" value="NZ_RJUF01000180.1"/>
</dbReference>
<comment type="catalytic activity">
    <reaction evidence="1 9 11">
        <text>Hydrolyzes single-stranded DNA or mismatched double-stranded DNA and polynucleotides, releasing free uracil.</text>
        <dbReference type="EC" id="3.2.2.27"/>
    </reaction>
</comment>
<reference evidence="13 14" key="1">
    <citation type="submission" date="2018-11" db="EMBL/GenBank/DDBJ databases">
        <title>Novel bacteria species description.</title>
        <authorList>
            <person name="Han J.-H."/>
        </authorList>
    </citation>
    <scope>NUCLEOTIDE SEQUENCE [LARGE SCALE GENOMIC DNA]</scope>
    <source>
        <strain evidence="13 14">KCTC23259</strain>
    </source>
</reference>
<dbReference type="SMART" id="SM00987">
    <property type="entry name" value="UreE_C"/>
    <property type="match status" value="1"/>
</dbReference>
<dbReference type="GO" id="GO:0005737">
    <property type="term" value="C:cytoplasm"/>
    <property type="evidence" value="ECO:0007669"/>
    <property type="project" value="UniProtKB-SubCell"/>
</dbReference>
<dbReference type="EMBL" id="RJUF01000180">
    <property type="protein sequence ID" value="MCP9765091.1"/>
    <property type="molecule type" value="Genomic_DNA"/>
</dbReference>
<proteinExistence type="inferred from homology"/>
<feature type="active site" description="Proton acceptor" evidence="9 10">
    <location>
        <position position="65"/>
    </location>
</feature>
<evidence type="ECO:0000256" key="2">
    <source>
        <dbReference type="ARBA" id="ARBA00002631"/>
    </source>
</evidence>
<dbReference type="SMART" id="SM00986">
    <property type="entry name" value="UDG"/>
    <property type="match status" value="1"/>
</dbReference>
<keyword evidence="7 9" id="KW-0378">Hydrolase</keyword>
<dbReference type="SUPFAM" id="SSF52141">
    <property type="entry name" value="Uracil-DNA glycosylase-like"/>
    <property type="match status" value="1"/>
</dbReference>
<comment type="function">
    <text evidence="2 9 11">Excises uracil residues from the DNA which can arise as a result of misincorporation of dUMP residues by DNA polymerase or due to deamination of cytosine.</text>
</comment>
<dbReference type="NCBIfam" id="NF003592">
    <property type="entry name" value="PRK05254.1-5"/>
    <property type="match status" value="1"/>
</dbReference>
<keyword evidence="8 9" id="KW-0234">DNA repair</keyword>
<dbReference type="NCBIfam" id="NF003588">
    <property type="entry name" value="PRK05254.1-1"/>
    <property type="match status" value="1"/>
</dbReference>
<evidence type="ECO:0000259" key="12">
    <source>
        <dbReference type="SMART" id="SM00986"/>
    </source>
</evidence>
<dbReference type="NCBIfam" id="NF003589">
    <property type="entry name" value="PRK05254.1-2"/>
    <property type="match status" value="1"/>
</dbReference>
<evidence type="ECO:0000256" key="4">
    <source>
        <dbReference type="ARBA" id="ARBA00012030"/>
    </source>
</evidence>
<evidence type="ECO:0000256" key="5">
    <source>
        <dbReference type="ARBA" id="ARBA00018429"/>
    </source>
</evidence>
<keyword evidence="6 9" id="KW-0227">DNA damage</keyword>
<dbReference type="EC" id="3.2.2.27" evidence="4 9"/>
<dbReference type="Pfam" id="PF03167">
    <property type="entry name" value="UDG"/>
    <property type="match status" value="1"/>
</dbReference>
<dbReference type="InterPro" id="IPR005122">
    <property type="entry name" value="Uracil-DNA_glycosylase-like"/>
</dbReference>
<evidence type="ECO:0000256" key="3">
    <source>
        <dbReference type="ARBA" id="ARBA00008184"/>
    </source>
</evidence>
<dbReference type="CDD" id="cd10027">
    <property type="entry name" value="UDG-F1-like"/>
    <property type="match status" value="1"/>
</dbReference>
<evidence type="ECO:0000256" key="7">
    <source>
        <dbReference type="ARBA" id="ARBA00022801"/>
    </source>
</evidence>
<evidence type="ECO:0000256" key="11">
    <source>
        <dbReference type="RuleBase" id="RU003780"/>
    </source>
</evidence>
<dbReference type="InterPro" id="IPR036895">
    <property type="entry name" value="Uracil-DNA_glycosylase-like_sf"/>
</dbReference>
<dbReference type="FunFam" id="3.40.470.10:FF:000001">
    <property type="entry name" value="Uracil-DNA glycosylase"/>
    <property type="match status" value="1"/>
</dbReference>
<evidence type="ECO:0000313" key="13">
    <source>
        <dbReference type="EMBL" id="MCP9765091.1"/>
    </source>
</evidence>
<dbReference type="GO" id="GO:0097510">
    <property type="term" value="P:base-excision repair, AP site formation via deaminated base removal"/>
    <property type="evidence" value="ECO:0007669"/>
    <property type="project" value="TreeGrafter"/>
</dbReference>
<dbReference type="Proteomes" id="UP001204144">
    <property type="component" value="Unassembled WGS sequence"/>
</dbReference>
<dbReference type="HAMAP" id="MF_00148">
    <property type="entry name" value="UDG"/>
    <property type="match status" value="1"/>
</dbReference>
<accession>A0AAE3H6V9</accession>
<comment type="similarity">
    <text evidence="3 9 11">Belongs to the uracil-DNA glycosylase (UDG) superfamily. UNG family.</text>
</comment>
<evidence type="ECO:0000256" key="9">
    <source>
        <dbReference type="HAMAP-Rule" id="MF_00148"/>
    </source>
</evidence>
<gene>
    <name evidence="9" type="primary">ung</name>
    <name evidence="13" type="ORF">EGI31_19325</name>
</gene>
<feature type="domain" description="Uracil-DNA glycosylase-like" evidence="12">
    <location>
        <begin position="50"/>
        <end position="211"/>
    </location>
</feature>
<evidence type="ECO:0000256" key="6">
    <source>
        <dbReference type="ARBA" id="ARBA00022763"/>
    </source>
</evidence>